<dbReference type="Gene3D" id="1.20.1250.20">
    <property type="entry name" value="MFS general substrate transporter like domains"/>
    <property type="match status" value="1"/>
</dbReference>
<dbReference type="Proteomes" id="UP000016932">
    <property type="component" value="Unassembled WGS sequence"/>
</dbReference>
<evidence type="ECO:0000313" key="2">
    <source>
        <dbReference type="EMBL" id="EME81286.1"/>
    </source>
</evidence>
<dbReference type="VEuPathDB" id="FungiDB:MYCFIDRAFT_81356"/>
<dbReference type="OrthoDB" id="4880700at2759"/>
<dbReference type="InterPro" id="IPR036259">
    <property type="entry name" value="MFS_trans_sf"/>
</dbReference>
<dbReference type="KEGG" id="pfj:MYCFIDRAFT_81356"/>
<dbReference type="GeneID" id="19341825"/>
<keyword evidence="3" id="KW-1185">Reference proteome</keyword>
<evidence type="ECO:0000313" key="3">
    <source>
        <dbReference type="Proteomes" id="UP000016932"/>
    </source>
</evidence>
<feature type="chain" id="PRO_5004031230" evidence="1">
    <location>
        <begin position="25"/>
        <end position="106"/>
    </location>
</feature>
<organism evidence="2 3">
    <name type="scientific">Pseudocercospora fijiensis (strain CIRAD86)</name>
    <name type="common">Black leaf streak disease fungus</name>
    <name type="synonym">Mycosphaerella fijiensis</name>
    <dbReference type="NCBI Taxonomy" id="383855"/>
    <lineage>
        <taxon>Eukaryota</taxon>
        <taxon>Fungi</taxon>
        <taxon>Dikarya</taxon>
        <taxon>Ascomycota</taxon>
        <taxon>Pezizomycotina</taxon>
        <taxon>Dothideomycetes</taxon>
        <taxon>Dothideomycetidae</taxon>
        <taxon>Mycosphaerellales</taxon>
        <taxon>Mycosphaerellaceae</taxon>
        <taxon>Pseudocercospora</taxon>
    </lineage>
</organism>
<sequence length="106" mass="11394">MAGSALLVAWLFAAAGLMANYGHAVPGGLNGVPSVTWVVDNGAASKAIIACAYLFVASYQLTRGPIGWVYPSEVLPTYIALTFFTPPAFQNIQWRDAVIRQDYTKL</sequence>
<dbReference type="EMBL" id="KB446560">
    <property type="protein sequence ID" value="EME81286.1"/>
    <property type="molecule type" value="Genomic_DNA"/>
</dbReference>
<accession>M3A9J0</accession>
<proteinExistence type="predicted"/>
<gene>
    <name evidence="2" type="ORF">MYCFIDRAFT_81356</name>
</gene>
<dbReference type="RefSeq" id="XP_007928515.1">
    <property type="nucleotide sequence ID" value="XM_007930324.1"/>
</dbReference>
<reference evidence="2 3" key="1">
    <citation type="journal article" date="2012" name="PLoS Pathog.">
        <title>Diverse lifestyles and strategies of plant pathogenesis encoded in the genomes of eighteen Dothideomycetes fungi.</title>
        <authorList>
            <person name="Ohm R.A."/>
            <person name="Feau N."/>
            <person name="Henrissat B."/>
            <person name="Schoch C.L."/>
            <person name="Horwitz B.A."/>
            <person name="Barry K.W."/>
            <person name="Condon B.J."/>
            <person name="Copeland A.C."/>
            <person name="Dhillon B."/>
            <person name="Glaser F."/>
            <person name="Hesse C.N."/>
            <person name="Kosti I."/>
            <person name="LaButti K."/>
            <person name="Lindquist E.A."/>
            <person name="Lucas S."/>
            <person name="Salamov A.A."/>
            <person name="Bradshaw R.E."/>
            <person name="Ciuffetti L."/>
            <person name="Hamelin R.C."/>
            <person name="Kema G.H.J."/>
            <person name="Lawrence C."/>
            <person name="Scott J.A."/>
            <person name="Spatafora J.W."/>
            <person name="Turgeon B.G."/>
            <person name="de Wit P.J.G.M."/>
            <person name="Zhong S."/>
            <person name="Goodwin S.B."/>
            <person name="Grigoriev I.V."/>
        </authorList>
    </citation>
    <scope>NUCLEOTIDE SEQUENCE [LARGE SCALE GENOMIC DNA]</scope>
    <source>
        <strain evidence="2 3">CIRAD86</strain>
    </source>
</reference>
<protein>
    <submittedName>
        <fullName evidence="2">Uncharacterized protein</fullName>
    </submittedName>
</protein>
<evidence type="ECO:0000256" key="1">
    <source>
        <dbReference type="SAM" id="SignalP"/>
    </source>
</evidence>
<keyword evidence="1" id="KW-0732">Signal</keyword>
<feature type="signal peptide" evidence="1">
    <location>
        <begin position="1"/>
        <end position="24"/>
    </location>
</feature>
<name>M3A9J0_PSEFD</name>
<dbReference type="HOGENOM" id="CLU_2224369_0_0_1"/>
<dbReference type="AlphaFoldDB" id="M3A9J0"/>